<accession>A0AAE0MDE1</accession>
<dbReference type="InterPro" id="IPR032675">
    <property type="entry name" value="LRR_dom_sf"/>
</dbReference>
<protein>
    <recommendedName>
        <fullName evidence="1">F-box domain-containing protein</fullName>
    </recommendedName>
</protein>
<reference evidence="2" key="2">
    <citation type="submission" date="2023-06" db="EMBL/GenBank/DDBJ databases">
        <authorList>
            <consortium name="Lawrence Berkeley National Laboratory"/>
            <person name="Haridas S."/>
            <person name="Hensen N."/>
            <person name="Bonometti L."/>
            <person name="Westerberg I."/>
            <person name="Brannstrom I.O."/>
            <person name="Guillou S."/>
            <person name="Cros-Aarteil S."/>
            <person name="Calhoun S."/>
            <person name="Kuo A."/>
            <person name="Mondo S."/>
            <person name="Pangilinan J."/>
            <person name="Riley R."/>
            <person name="Labutti K."/>
            <person name="Andreopoulos B."/>
            <person name="Lipzen A."/>
            <person name="Chen C."/>
            <person name="Yanf M."/>
            <person name="Daum C."/>
            <person name="Ng V."/>
            <person name="Clum A."/>
            <person name="Steindorff A."/>
            <person name="Ohm R."/>
            <person name="Martin F."/>
            <person name="Silar P."/>
            <person name="Natvig D."/>
            <person name="Lalanne C."/>
            <person name="Gautier V."/>
            <person name="Ament-Velasquez S.L."/>
            <person name="Kruys A."/>
            <person name="Hutchinson M.I."/>
            <person name="Powell A.J."/>
            <person name="Barry K."/>
            <person name="Miller A.N."/>
            <person name="Grigoriev I.V."/>
            <person name="Debuchy R."/>
            <person name="Gladieux P."/>
            <person name="Thoren M.H."/>
            <person name="Johannesson H."/>
        </authorList>
    </citation>
    <scope>NUCLEOTIDE SEQUENCE</scope>
    <source>
        <strain evidence="2">SMH4131-1</strain>
    </source>
</reference>
<feature type="domain" description="F-box" evidence="1">
    <location>
        <begin position="214"/>
        <end position="261"/>
    </location>
</feature>
<dbReference type="InterPro" id="IPR011990">
    <property type="entry name" value="TPR-like_helical_dom_sf"/>
</dbReference>
<dbReference type="EMBL" id="JAUEPO010000003">
    <property type="protein sequence ID" value="KAK3328322.1"/>
    <property type="molecule type" value="Genomic_DNA"/>
</dbReference>
<dbReference type="InterPro" id="IPR036047">
    <property type="entry name" value="F-box-like_dom_sf"/>
</dbReference>
<dbReference type="Gene3D" id="1.25.40.10">
    <property type="entry name" value="Tetratricopeptide repeat domain"/>
    <property type="match status" value="1"/>
</dbReference>
<reference evidence="2" key="1">
    <citation type="journal article" date="2023" name="Mol. Phylogenet. Evol.">
        <title>Genome-scale phylogeny and comparative genomics of the fungal order Sordariales.</title>
        <authorList>
            <person name="Hensen N."/>
            <person name="Bonometti L."/>
            <person name="Westerberg I."/>
            <person name="Brannstrom I.O."/>
            <person name="Guillou S."/>
            <person name="Cros-Aarteil S."/>
            <person name="Calhoun S."/>
            <person name="Haridas S."/>
            <person name="Kuo A."/>
            <person name="Mondo S."/>
            <person name="Pangilinan J."/>
            <person name="Riley R."/>
            <person name="LaButti K."/>
            <person name="Andreopoulos B."/>
            <person name="Lipzen A."/>
            <person name="Chen C."/>
            <person name="Yan M."/>
            <person name="Daum C."/>
            <person name="Ng V."/>
            <person name="Clum A."/>
            <person name="Steindorff A."/>
            <person name="Ohm R.A."/>
            <person name="Martin F."/>
            <person name="Silar P."/>
            <person name="Natvig D.O."/>
            <person name="Lalanne C."/>
            <person name="Gautier V."/>
            <person name="Ament-Velasquez S.L."/>
            <person name="Kruys A."/>
            <person name="Hutchinson M.I."/>
            <person name="Powell A.J."/>
            <person name="Barry K."/>
            <person name="Miller A.N."/>
            <person name="Grigoriev I.V."/>
            <person name="Debuchy R."/>
            <person name="Gladieux P."/>
            <person name="Hiltunen Thoren M."/>
            <person name="Johannesson H."/>
        </authorList>
    </citation>
    <scope>NUCLEOTIDE SEQUENCE</scope>
    <source>
        <strain evidence="2">SMH4131-1</strain>
    </source>
</reference>
<dbReference type="Gene3D" id="3.80.10.10">
    <property type="entry name" value="Ribonuclease Inhibitor"/>
    <property type="match status" value="1"/>
</dbReference>
<gene>
    <name evidence="2" type="ORF">B0T19DRAFT_187122</name>
</gene>
<dbReference type="SUPFAM" id="SSF81383">
    <property type="entry name" value="F-box domain"/>
    <property type="match status" value="1"/>
</dbReference>
<dbReference type="Pfam" id="PF12937">
    <property type="entry name" value="F-box-like"/>
    <property type="match status" value="1"/>
</dbReference>
<dbReference type="PROSITE" id="PS50181">
    <property type="entry name" value="FBOX"/>
    <property type="match status" value="1"/>
</dbReference>
<sequence length="703" mass="77841">MSSSPSEAEMTSRLEKGRALMADAQYAAALSCLMKAVNQCPCAPAAHGKEKSCNISQCTAAVQSSDPDALYNVASGPCRCGFSWPRCTRSVHIEALDTLADCLARTNHYVAAFSTALGIIRLDPASAAGYCRVAHVIRPLSKQYQPFNGALARCLAVILRDAKLPSAAKLRDVIKLFVKAGLHNTQKYRHGTDDLYNAVLHKMAHSLKMPESRRDPMKKFPREVVSMIFSYLDRTALSRCTRVSKAWSRYVVSDKMLWGDIRVERPRNPGRYFGSFLNKHHQYIKSLVIDDVSDFALSESKVKMIATGLLNLERLHIGFGMKQWFPPSASTPSWGEPGRHLTKLTQLSLVNINRMDSRFLLPALLRLAGDFLEQLDLICTSDEYMFVQPIPSRVPKLKQLRLICRETTAILHTNELIENTPNLEQLHLDGLMLNSDRIGQLAPEQTGDWGWPALQSITIGAKTALAGARISNVALRRVLPPLPSSMRKIEIAGVDSPLAYNVLFTVNTYDESTVLAPGGKESHTSPAFPNLEVFRCRSAIPASLLREVVAPAAQSGTLKILELTAEPGTGLRYDVPQPLDPAFAEVDNLAKDWAFAASPSVHTLGIHGFNWATHHLRFDGRPFVDFLGACFPNVETLKVYPGDYPETAALMLELVRRPGIKTIHQKTLRGVEWDEARRLAKLAGVQLHHTVNPFGDIGWPIMK</sequence>
<evidence type="ECO:0000259" key="1">
    <source>
        <dbReference type="PROSITE" id="PS50181"/>
    </source>
</evidence>
<proteinExistence type="predicted"/>
<comment type="caution">
    <text evidence="2">The sequence shown here is derived from an EMBL/GenBank/DDBJ whole genome shotgun (WGS) entry which is preliminary data.</text>
</comment>
<organism evidence="2 3">
    <name type="scientific">Cercophora scortea</name>
    <dbReference type="NCBI Taxonomy" id="314031"/>
    <lineage>
        <taxon>Eukaryota</taxon>
        <taxon>Fungi</taxon>
        <taxon>Dikarya</taxon>
        <taxon>Ascomycota</taxon>
        <taxon>Pezizomycotina</taxon>
        <taxon>Sordariomycetes</taxon>
        <taxon>Sordariomycetidae</taxon>
        <taxon>Sordariales</taxon>
        <taxon>Lasiosphaeriaceae</taxon>
        <taxon>Cercophora</taxon>
    </lineage>
</organism>
<name>A0AAE0MDE1_9PEZI</name>
<keyword evidence="3" id="KW-1185">Reference proteome</keyword>
<dbReference type="SUPFAM" id="SSF52047">
    <property type="entry name" value="RNI-like"/>
    <property type="match status" value="1"/>
</dbReference>
<dbReference type="SUPFAM" id="SSF48452">
    <property type="entry name" value="TPR-like"/>
    <property type="match status" value="1"/>
</dbReference>
<dbReference type="InterPro" id="IPR001810">
    <property type="entry name" value="F-box_dom"/>
</dbReference>
<dbReference type="AlphaFoldDB" id="A0AAE0MDE1"/>
<evidence type="ECO:0000313" key="2">
    <source>
        <dbReference type="EMBL" id="KAK3328322.1"/>
    </source>
</evidence>
<dbReference type="Proteomes" id="UP001286456">
    <property type="component" value="Unassembled WGS sequence"/>
</dbReference>
<dbReference type="Gene3D" id="1.20.1280.50">
    <property type="match status" value="1"/>
</dbReference>
<evidence type="ECO:0000313" key="3">
    <source>
        <dbReference type="Proteomes" id="UP001286456"/>
    </source>
</evidence>